<dbReference type="InParanoid" id="A0A059D888"/>
<name>A0A059D888_EUCGR</name>
<dbReference type="EMBL" id="KK198754">
    <property type="protein sequence ID" value="KCW86714.1"/>
    <property type="molecule type" value="Genomic_DNA"/>
</dbReference>
<evidence type="ECO:0000256" key="1">
    <source>
        <dbReference type="SAM" id="MobiDB-lite"/>
    </source>
</evidence>
<proteinExistence type="predicted"/>
<reference evidence="2" key="1">
    <citation type="submission" date="2013-07" db="EMBL/GenBank/DDBJ databases">
        <title>The genome of Eucalyptus grandis.</title>
        <authorList>
            <person name="Schmutz J."/>
            <person name="Hayes R."/>
            <person name="Myburg A."/>
            <person name="Tuskan G."/>
            <person name="Grattapaglia D."/>
            <person name="Rokhsar D.S."/>
        </authorList>
    </citation>
    <scope>NUCLEOTIDE SEQUENCE</scope>
    <source>
        <tissue evidence="2">Leaf extractions</tissue>
    </source>
</reference>
<dbReference type="AlphaFoldDB" id="A0A059D888"/>
<protein>
    <submittedName>
        <fullName evidence="2">Uncharacterized protein</fullName>
    </submittedName>
</protein>
<organism evidence="2">
    <name type="scientific">Eucalyptus grandis</name>
    <name type="common">Flooded gum</name>
    <dbReference type="NCBI Taxonomy" id="71139"/>
    <lineage>
        <taxon>Eukaryota</taxon>
        <taxon>Viridiplantae</taxon>
        <taxon>Streptophyta</taxon>
        <taxon>Embryophyta</taxon>
        <taxon>Tracheophyta</taxon>
        <taxon>Spermatophyta</taxon>
        <taxon>Magnoliopsida</taxon>
        <taxon>eudicotyledons</taxon>
        <taxon>Gunneridae</taxon>
        <taxon>Pentapetalae</taxon>
        <taxon>rosids</taxon>
        <taxon>malvids</taxon>
        <taxon>Myrtales</taxon>
        <taxon>Myrtaceae</taxon>
        <taxon>Myrtoideae</taxon>
        <taxon>Eucalypteae</taxon>
        <taxon>Eucalyptus</taxon>
    </lineage>
</organism>
<feature type="region of interest" description="Disordered" evidence="1">
    <location>
        <begin position="1"/>
        <end position="27"/>
    </location>
</feature>
<sequence length="75" mass="8190">MSARLYLPRSDKNQNPPATTKIYPLPCISRGGGRPTGPLDSSTSVPCLRSNRAMITLLIRSARFSLFPSSLWVGL</sequence>
<accession>A0A059D888</accession>
<evidence type="ECO:0000313" key="2">
    <source>
        <dbReference type="EMBL" id="KCW86714.1"/>
    </source>
</evidence>
<gene>
    <name evidence="2" type="ORF">EUGRSUZ_B03322</name>
</gene>
<dbReference type="Gramene" id="KCW86714">
    <property type="protein sequence ID" value="KCW86714"/>
    <property type="gene ID" value="EUGRSUZ_B03322"/>
</dbReference>